<dbReference type="PANTHER" id="PTHR33116">
    <property type="entry name" value="REVERSE TRANSCRIPTASE ZINC-BINDING DOMAIN-CONTAINING PROTEIN-RELATED-RELATED"/>
    <property type="match status" value="1"/>
</dbReference>
<dbReference type="PANTHER" id="PTHR33116:SF87">
    <property type="entry name" value="OS01G0158850 PROTEIN"/>
    <property type="match status" value="1"/>
</dbReference>
<keyword evidence="2" id="KW-1185">Reference proteome</keyword>
<evidence type="ECO:0008006" key="3">
    <source>
        <dbReference type="Google" id="ProtNLM"/>
    </source>
</evidence>
<dbReference type="EMBL" id="CP144752">
    <property type="protein sequence ID" value="WVZ90370.1"/>
    <property type="molecule type" value="Genomic_DNA"/>
</dbReference>
<name>A0AAQ3X9S1_PASNO</name>
<evidence type="ECO:0000313" key="1">
    <source>
        <dbReference type="EMBL" id="WVZ90370.1"/>
    </source>
</evidence>
<accession>A0AAQ3X9S1</accession>
<reference evidence="1 2" key="1">
    <citation type="submission" date="2024-02" db="EMBL/GenBank/DDBJ databases">
        <title>High-quality chromosome-scale genome assembly of Pensacola bahiagrass (Paspalum notatum Flugge var. saurae).</title>
        <authorList>
            <person name="Vega J.M."/>
            <person name="Podio M."/>
            <person name="Orjuela J."/>
            <person name="Siena L.A."/>
            <person name="Pessino S.C."/>
            <person name="Combes M.C."/>
            <person name="Mariac C."/>
            <person name="Albertini E."/>
            <person name="Pupilli F."/>
            <person name="Ortiz J.P.A."/>
            <person name="Leblanc O."/>
        </authorList>
    </citation>
    <scope>NUCLEOTIDE SEQUENCE [LARGE SCALE GENOMIC DNA]</scope>
    <source>
        <strain evidence="1">R1</strain>
        <tissue evidence="1">Leaf</tissue>
    </source>
</reference>
<evidence type="ECO:0000313" key="2">
    <source>
        <dbReference type="Proteomes" id="UP001341281"/>
    </source>
</evidence>
<dbReference type="Proteomes" id="UP001341281">
    <property type="component" value="Chromosome 08"/>
</dbReference>
<sequence length="126" mass="13707">MGLLDSFADSVGLKINFSKTSLTPINIPQDTIAHLTCAFGCSTGSLPFTYLGLPLGSTKPKVEDFLPLVQKCERRLASTVNKLTNTENIICEVCLPRDSAGLGVLNLKTQNEALFVTSRIFENMKI</sequence>
<protein>
    <recommendedName>
        <fullName evidence="3">Reverse transcriptase domain-containing protein</fullName>
    </recommendedName>
</protein>
<organism evidence="1 2">
    <name type="scientific">Paspalum notatum var. saurae</name>
    <dbReference type="NCBI Taxonomy" id="547442"/>
    <lineage>
        <taxon>Eukaryota</taxon>
        <taxon>Viridiplantae</taxon>
        <taxon>Streptophyta</taxon>
        <taxon>Embryophyta</taxon>
        <taxon>Tracheophyta</taxon>
        <taxon>Spermatophyta</taxon>
        <taxon>Magnoliopsida</taxon>
        <taxon>Liliopsida</taxon>
        <taxon>Poales</taxon>
        <taxon>Poaceae</taxon>
        <taxon>PACMAD clade</taxon>
        <taxon>Panicoideae</taxon>
        <taxon>Andropogonodae</taxon>
        <taxon>Paspaleae</taxon>
        <taxon>Paspalinae</taxon>
        <taxon>Paspalum</taxon>
    </lineage>
</organism>
<proteinExistence type="predicted"/>
<dbReference type="AlphaFoldDB" id="A0AAQ3X9S1"/>
<gene>
    <name evidence="1" type="ORF">U9M48_036677</name>
</gene>